<gene>
    <name evidence="2" type="ORF">CfE428DRAFT_5910</name>
</gene>
<keyword evidence="3" id="KW-1185">Reference proteome</keyword>
<name>B4DAG9_9BACT</name>
<dbReference type="RefSeq" id="WP_006983230.1">
    <property type="nucleotide sequence ID" value="NZ_ABVL01000030.1"/>
</dbReference>
<evidence type="ECO:0000313" key="3">
    <source>
        <dbReference type="Proteomes" id="UP000005824"/>
    </source>
</evidence>
<dbReference type="InterPro" id="IPR050177">
    <property type="entry name" value="Lipid_A_modif_metabolic_enz"/>
</dbReference>
<dbReference type="SUPFAM" id="SSF51735">
    <property type="entry name" value="NAD(P)-binding Rossmann-fold domains"/>
    <property type="match status" value="1"/>
</dbReference>
<protein>
    <submittedName>
        <fullName evidence="2">NAD-dependent epimerase/dehydratase</fullName>
    </submittedName>
</protein>
<dbReference type="STRING" id="497964.CfE428DRAFT_5910"/>
<dbReference type="PANTHER" id="PTHR43245:SF13">
    <property type="entry name" value="UDP-D-APIOSE_UDP-D-XYLOSE SYNTHASE 2"/>
    <property type="match status" value="1"/>
</dbReference>
<accession>B4DAG9</accession>
<comment type="caution">
    <text evidence="2">The sequence shown here is derived from an EMBL/GenBank/DDBJ whole genome shotgun (WGS) entry which is preliminary data.</text>
</comment>
<dbReference type="PANTHER" id="PTHR43245">
    <property type="entry name" value="BIFUNCTIONAL POLYMYXIN RESISTANCE PROTEIN ARNA"/>
    <property type="match status" value="1"/>
</dbReference>
<dbReference type="eggNOG" id="COG0451">
    <property type="taxonomic scope" value="Bacteria"/>
</dbReference>
<evidence type="ECO:0000313" key="2">
    <source>
        <dbReference type="EMBL" id="EDY16630.1"/>
    </source>
</evidence>
<organism evidence="2 3">
    <name type="scientific">Chthoniobacter flavus Ellin428</name>
    <dbReference type="NCBI Taxonomy" id="497964"/>
    <lineage>
        <taxon>Bacteria</taxon>
        <taxon>Pseudomonadati</taxon>
        <taxon>Verrucomicrobiota</taxon>
        <taxon>Spartobacteria</taxon>
        <taxon>Chthoniobacterales</taxon>
        <taxon>Chthoniobacteraceae</taxon>
        <taxon>Chthoniobacter</taxon>
    </lineage>
</organism>
<evidence type="ECO:0000259" key="1">
    <source>
        <dbReference type="Pfam" id="PF01370"/>
    </source>
</evidence>
<dbReference type="AlphaFoldDB" id="B4DAG9"/>
<feature type="domain" description="NAD-dependent epimerase/dehydratase" evidence="1">
    <location>
        <begin position="18"/>
        <end position="264"/>
    </location>
</feature>
<proteinExistence type="predicted"/>
<sequence>MSRYENLRNHLAAQPHCWLITGVAGFIGSHLLEALLNLDQDVEGMDDFSTGSRNNLDEVRARVGEERWSRFAFREESVANGEACRSACAGVDYVLHQAGFVSVPLSLENPLACHETNVTGTLNILIAARELGVRRVVYASSSAVYGNDARLPKIEAEIGQPLSPYGASKRMGEIYGQIFADQFGVESVGLRYFNIFGPRQNPAGGYAAVIPQWIRRLLHGEDCVINGHGGITRDFCPVADVVQANLLAATSDLPSKAARVFNVALGGSTTLDQLHAMLASATTSLGGIQPLPLRYGPPREGDIIHSAADITAIREALGFEPSTSLATALEETTRWYADHTKK</sequence>
<dbReference type="InParanoid" id="B4DAG9"/>
<reference evidence="2 3" key="1">
    <citation type="journal article" date="2011" name="J. Bacteriol.">
        <title>Genome sequence of Chthoniobacter flavus Ellin428, an aerobic heterotrophic soil bacterium.</title>
        <authorList>
            <person name="Kant R."/>
            <person name="van Passel M.W."/>
            <person name="Palva A."/>
            <person name="Lucas S."/>
            <person name="Lapidus A."/>
            <person name="Glavina Del Rio T."/>
            <person name="Dalin E."/>
            <person name="Tice H."/>
            <person name="Bruce D."/>
            <person name="Goodwin L."/>
            <person name="Pitluck S."/>
            <person name="Larimer F.W."/>
            <person name="Land M.L."/>
            <person name="Hauser L."/>
            <person name="Sangwan P."/>
            <person name="de Vos W.M."/>
            <person name="Janssen P.H."/>
            <person name="Smidt H."/>
        </authorList>
    </citation>
    <scope>NUCLEOTIDE SEQUENCE [LARGE SCALE GENOMIC DNA]</scope>
    <source>
        <strain evidence="2 3">Ellin428</strain>
    </source>
</reference>
<dbReference type="InterPro" id="IPR001509">
    <property type="entry name" value="Epimerase_deHydtase"/>
</dbReference>
<dbReference type="Gene3D" id="3.90.25.10">
    <property type="entry name" value="UDP-galactose 4-epimerase, domain 1"/>
    <property type="match status" value="1"/>
</dbReference>
<dbReference type="EMBL" id="ABVL01000030">
    <property type="protein sequence ID" value="EDY16630.1"/>
    <property type="molecule type" value="Genomic_DNA"/>
</dbReference>
<dbReference type="Pfam" id="PF01370">
    <property type="entry name" value="Epimerase"/>
    <property type="match status" value="1"/>
</dbReference>
<dbReference type="Gene3D" id="3.40.50.720">
    <property type="entry name" value="NAD(P)-binding Rossmann-like Domain"/>
    <property type="match status" value="1"/>
</dbReference>
<dbReference type="InterPro" id="IPR036291">
    <property type="entry name" value="NAD(P)-bd_dom_sf"/>
</dbReference>
<dbReference type="Proteomes" id="UP000005824">
    <property type="component" value="Unassembled WGS sequence"/>
</dbReference>